<dbReference type="InterPro" id="IPR002921">
    <property type="entry name" value="Fungal_lipase-type"/>
</dbReference>
<name>A0A9P5VJD2_9FUNG</name>
<dbReference type="PANTHER" id="PTHR45856:SF24">
    <property type="entry name" value="FUNGAL LIPASE-LIKE DOMAIN-CONTAINING PROTEIN"/>
    <property type="match status" value="1"/>
</dbReference>
<feature type="compositionally biased region" description="Polar residues" evidence="2">
    <location>
        <begin position="31"/>
        <end position="48"/>
    </location>
</feature>
<organism evidence="5 6">
    <name type="scientific">Podila minutissima</name>
    <dbReference type="NCBI Taxonomy" id="64525"/>
    <lineage>
        <taxon>Eukaryota</taxon>
        <taxon>Fungi</taxon>
        <taxon>Fungi incertae sedis</taxon>
        <taxon>Mucoromycota</taxon>
        <taxon>Mortierellomycotina</taxon>
        <taxon>Mortierellomycetes</taxon>
        <taxon>Mortierellales</taxon>
        <taxon>Mortierellaceae</taxon>
        <taxon>Podila</taxon>
    </lineage>
</organism>
<reference evidence="5" key="1">
    <citation type="journal article" date="2020" name="Fungal Divers.">
        <title>Resolving the Mortierellaceae phylogeny through synthesis of multi-gene phylogenetics and phylogenomics.</title>
        <authorList>
            <person name="Vandepol N."/>
            <person name="Liber J."/>
            <person name="Desiro A."/>
            <person name="Na H."/>
            <person name="Kennedy M."/>
            <person name="Barry K."/>
            <person name="Grigoriev I.V."/>
            <person name="Miller A.N."/>
            <person name="O'Donnell K."/>
            <person name="Stajich J.E."/>
            <person name="Bonito G."/>
        </authorList>
    </citation>
    <scope>NUCLEOTIDE SEQUENCE</scope>
    <source>
        <strain evidence="5">NVP1</strain>
    </source>
</reference>
<feature type="compositionally biased region" description="Polar residues" evidence="2">
    <location>
        <begin position="694"/>
        <end position="703"/>
    </location>
</feature>
<dbReference type="EMBL" id="JAAAUY010000606">
    <property type="protein sequence ID" value="KAF9327993.1"/>
    <property type="molecule type" value="Genomic_DNA"/>
</dbReference>
<feature type="compositionally biased region" description="Low complexity" evidence="2">
    <location>
        <begin position="568"/>
        <end position="584"/>
    </location>
</feature>
<evidence type="ECO:0000313" key="6">
    <source>
        <dbReference type="Proteomes" id="UP000696485"/>
    </source>
</evidence>
<dbReference type="AlphaFoldDB" id="A0A9P5VJD2"/>
<accession>A0A9P5VJD2</accession>
<gene>
    <name evidence="5" type="ORF">BG006_008766</name>
</gene>
<dbReference type="InterPro" id="IPR029058">
    <property type="entry name" value="AB_hydrolase_fold"/>
</dbReference>
<sequence length="827" mass="93117">MIPPPPTAAELAASREQKAIRRRQKAPPKNPVNSRHLNEFYPQSSQPTPNVPEPTSPKKPTGPTEKPTKDHKLKHPLSIKPMRLKDFLLDGLNLYFKHLRHPSQIPGNDTFSRIYAMGVLPVLIVAMTIIQWGIGILVILVNHTEVGVRLYAKFFQDQISLNDDTDYIDLEGNDEAIRQLTSLEQKSKPSFSYHIANLLLIMSSMAYERNEKLVAEASQILMNVQNQAERERAAKLLEESEQDIDEKSTSQFGMRFAGISELKTLGGPFAGLFYNDEAIVLVFKGTSVLAFNEYLIDVTIQRIDASEFLYGEVHKGFYESLFPDPKPTDDYETDTYDRTNPFNTIMETIFETAQKAKAKTGKPVNLWITGHSLGGALAAMVMARLQMPLHGKDPLMQDEDERNEVQDISRKPNRVHHNNSDNATRGGTAEEAPRTVWDEMLARFSADSDLVVLRDAYSVASPKLGDSGFAATFGRNHAQFCRQSAYKPAYWRLVADKDIVPRMPPGCSADSKNPLDHLLAPCLDCHCCPQKGQRPILFASSSDSDNPVRNLPPHTLDNDTTPPNELATTSLPLSQSNSSQTLSQELDSIKNDKTTSHRSTYPEPPKHLHSLLDYQHIGQLVKVFHSAKVPVAKPSPFETDMSQDVLRKKKNMVEFLEKLEVMRMAWSQQVPSTAAVEAPASGSSNQEKKDEQQELSTRVQQAQKQLQEDMVRARELYNVDEQSLPREPGPFEQILLSFPSLLSHAPTAYQRNLVRARFYFESFPGSEFEERVDQWVQDEIEEEEDAEVEATRDEEEEGVLREDEEELHFTFSETKKAGGFGPVAVEA</sequence>
<dbReference type="Gene3D" id="3.40.50.1820">
    <property type="entry name" value="alpha/beta hydrolase"/>
    <property type="match status" value="1"/>
</dbReference>
<feature type="region of interest" description="Disordered" evidence="2">
    <location>
        <begin position="673"/>
        <end position="703"/>
    </location>
</feature>
<feature type="coiled-coil region" evidence="1">
    <location>
        <begin position="214"/>
        <end position="243"/>
    </location>
</feature>
<protein>
    <recommendedName>
        <fullName evidence="4">Fungal lipase-type domain-containing protein</fullName>
    </recommendedName>
</protein>
<keyword evidence="1" id="KW-0175">Coiled coil</keyword>
<keyword evidence="3" id="KW-0472">Membrane</keyword>
<evidence type="ECO:0000256" key="1">
    <source>
        <dbReference type="SAM" id="Coils"/>
    </source>
</evidence>
<evidence type="ECO:0000256" key="3">
    <source>
        <dbReference type="SAM" id="Phobius"/>
    </source>
</evidence>
<keyword evidence="3" id="KW-0812">Transmembrane</keyword>
<feature type="transmembrane region" description="Helical" evidence="3">
    <location>
        <begin position="114"/>
        <end position="141"/>
    </location>
</feature>
<dbReference type="InterPro" id="IPR051218">
    <property type="entry name" value="Sec_MonoDiacylglyc_Lipase"/>
</dbReference>
<feature type="compositionally biased region" description="Polar residues" evidence="2">
    <location>
        <begin position="558"/>
        <end position="567"/>
    </location>
</feature>
<dbReference type="PANTHER" id="PTHR45856">
    <property type="entry name" value="ALPHA/BETA-HYDROLASES SUPERFAMILY PROTEIN"/>
    <property type="match status" value="1"/>
</dbReference>
<dbReference type="GO" id="GO:0006629">
    <property type="term" value="P:lipid metabolic process"/>
    <property type="evidence" value="ECO:0007669"/>
    <property type="project" value="InterPro"/>
</dbReference>
<dbReference type="Pfam" id="PF01764">
    <property type="entry name" value="Lipase_3"/>
    <property type="match status" value="1"/>
</dbReference>
<feature type="region of interest" description="Disordered" evidence="2">
    <location>
        <begin position="409"/>
        <end position="430"/>
    </location>
</feature>
<feature type="domain" description="Fungal lipase-type" evidence="4">
    <location>
        <begin position="280"/>
        <end position="385"/>
    </location>
</feature>
<evidence type="ECO:0000259" key="4">
    <source>
        <dbReference type="Pfam" id="PF01764"/>
    </source>
</evidence>
<evidence type="ECO:0000313" key="5">
    <source>
        <dbReference type="EMBL" id="KAF9327993.1"/>
    </source>
</evidence>
<evidence type="ECO:0000256" key="2">
    <source>
        <dbReference type="SAM" id="MobiDB-lite"/>
    </source>
</evidence>
<keyword evidence="6" id="KW-1185">Reference proteome</keyword>
<dbReference type="Proteomes" id="UP000696485">
    <property type="component" value="Unassembled WGS sequence"/>
</dbReference>
<proteinExistence type="predicted"/>
<feature type="region of interest" description="Disordered" evidence="2">
    <location>
        <begin position="1"/>
        <end position="75"/>
    </location>
</feature>
<dbReference type="SUPFAM" id="SSF53474">
    <property type="entry name" value="alpha/beta-Hydrolases"/>
    <property type="match status" value="1"/>
</dbReference>
<feature type="region of interest" description="Disordered" evidence="2">
    <location>
        <begin position="538"/>
        <end position="608"/>
    </location>
</feature>
<keyword evidence="3" id="KW-1133">Transmembrane helix</keyword>
<comment type="caution">
    <text evidence="5">The sequence shown here is derived from an EMBL/GenBank/DDBJ whole genome shotgun (WGS) entry which is preliminary data.</text>
</comment>
<feature type="region of interest" description="Disordered" evidence="2">
    <location>
        <begin position="781"/>
        <end position="805"/>
    </location>
</feature>